<evidence type="ECO:0000256" key="1">
    <source>
        <dbReference type="ARBA" id="ARBA00022737"/>
    </source>
</evidence>
<sequence length="478" mass="57238">MMKNDIDTLLKAEEEKEQGNALFKKGEYELSIFHYTRSINYSPESSILYTNRSLAYFKIGRYDKSLEDALKARKLDEDNLKSYYRICEAYNALNDVDNYKKYLHMYNEKRIMKGMNAKRIDTNAEAKAHAQDNMQQTHNSKKHYRMYVEQSNLPDITSAKKEVDTNSNKTKEKDIKVSKELMDLCSKNEKEKFLFFNNNNEIKEKEKNILFEKEKYKNNFLIEEVYDFKEKEQNYNVLNNQMKNNKKDMTQDKFRVHYNDICNDIKLFFIHFKDLFMSNSFYLPVFIQKELKKTKINFTNSSMSFLKYRADTLFSEKKFYSAVELYNEIARRCESEKNVYYCTVLSNRSACFIEMKKVVSALCDISRSLYLLYDFFEKHKENINNIKKELSSFEEGEIEALFCSTDIDAYKDSKNIYLQAHKLLIKLLYRYIKFVHLHRKRFRLPSLSQIDALIKMKGACYIDLRELERLKNSFYSKL</sequence>
<dbReference type="SMART" id="SM00028">
    <property type="entry name" value="TPR"/>
    <property type="match status" value="3"/>
</dbReference>
<dbReference type="Proteomes" id="UP000219813">
    <property type="component" value="Chromosome 4"/>
</dbReference>
<dbReference type="OMA" id="GIYSQAH"/>
<dbReference type="InterPro" id="IPR019734">
    <property type="entry name" value="TPR_rpt"/>
</dbReference>
<dbReference type="AlphaFoldDB" id="A0A1D3JJ94"/>
<evidence type="ECO:0000256" key="2">
    <source>
        <dbReference type="ARBA" id="ARBA00022803"/>
    </source>
</evidence>
<dbReference type="VEuPathDB" id="PlasmoDB:PmUG01_04018800"/>
<evidence type="ECO:0000313" key="4">
    <source>
        <dbReference type="EMBL" id="SBT86493.1"/>
    </source>
</evidence>
<dbReference type="OrthoDB" id="2017782at2759"/>
<gene>
    <name evidence="4" type="primary">PmUG01_04018800</name>
    <name evidence="4" type="ORF">PMUG01_04018800</name>
</gene>
<dbReference type="RefSeq" id="XP_028859643.1">
    <property type="nucleotide sequence ID" value="XM_029003184.1"/>
</dbReference>
<dbReference type="PROSITE" id="PS50005">
    <property type="entry name" value="TPR"/>
    <property type="match status" value="2"/>
</dbReference>
<reference evidence="4 5" key="1">
    <citation type="submission" date="2016-06" db="EMBL/GenBank/DDBJ databases">
        <authorList>
            <consortium name="Pathogen Informatics"/>
        </authorList>
    </citation>
    <scope>NUCLEOTIDE SEQUENCE [LARGE SCALE GENOMIC DNA]</scope>
</reference>
<dbReference type="GO" id="GO:0051879">
    <property type="term" value="F:Hsp90 protein binding"/>
    <property type="evidence" value="ECO:0007669"/>
    <property type="project" value="TreeGrafter"/>
</dbReference>
<keyword evidence="2 3" id="KW-0802">TPR repeat</keyword>
<feature type="repeat" description="TPR" evidence="3">
    <location>
        <begin position="46"/>
        <end position="79"/>
    </location>
</feature>
<accession>A0A1D3JJ94</accession>
<dbReference type="InterPro" id="IPR011990">
    <property type="entry name" value="TPR-like_helical_dom_sf"/>
</dbReference>
<dbReference type="PANTHER" id="PTHR22904">
    <property type="entry name" value="TPR REPEAT CONTAINING PROTEIN"/>
    <property type="match status" value="1"/>
</dbReference>
<protein>
    <submittedName>
        <fullName evidence="4">Uncharacterized protein</fullName>
    </submittedName>
</protein>
<evidence type="ECO:0000313" key="5">
    <source>
        <dbReference type="Proteomes" id="UP000219813"/>
    </source>
</evidence>
<feature type="repeat" description="TPR" evidence="3">
    <location>
        <begin position="12"/>
        <end position="45"/>
    </location>
</feature>
<dbReference type="GeneID" id="39867017"/>
<dbReference type="PANTHER" id="PTHR22904:SF523">
    <property type="entry name" value="STRESS-INDUCED-PHOSPHOPROTEIN 1"/>
    <property type="match status" value="1"/>
</dbReference>
<keyword evidence="1" id="KW-0677">Repeat</keyword>
<dbReference type="Gene3D" id="1.25.40.10">
    <property type="entry name" value="Tetratricopeptide repeat domain"/>
    <property type="match status" value="2"/>
</dbReference>
<keyword evidence="5" id="KW-1185">Reference proteome</keyword>
<organism evidence="4 5">
    <name type="scientific">Plasmodium malariae</name>
    <dbReference type="NCBI Taxonomy" id="5858"/>
    <lineage>
        <taxon>Eukaryota</taxon>
        <taxon>Sar</taxon>
        <taxon>Alveolata</taxon>
        <taxon>Apicomplexa</taxon>
        <taxon>Aconoidasida</taxon>
        <taxon>Haemosporida</taxon>
        <taxon>Plasmodiidae</taxon>
        <taxon>Plasmodium</taxon>
        <taxon>Plasmodium (Plasmodium)</taxon>
    </lineage>
</organism>
<dbReference type="KEGG" id="pmal:PMUG01_04018800"/>
<name>A0A1D3JJ94_PLAMA</name>
<evidence type="ECO:0000256" key="3">
    <source>
        <dbReference type="PROSITE-ProRule" id="PRU00339"/>
    </source>
</evidence>
<dbReference type="SUPFAM" id="SSF48452">
    <property type="entry name" value="TPR-like"/>
    <property type="match status" value="2"/>
</dbReference>
<proteinExistence type="predicted"/>
<dbReference type="EMBL" id="LT594625">
    <property type="protein sequence ID" value="SBT86493.1"/>
    <property type="molecule type" value="Genomic_DNA"/>
</dbReference>